<accession>A0AAW6LXX5</accession>
<evidence type="ECO:0000256" key="1">
    <source>
        <dbReference type="SAM" id="MobiDB-lite"/>
    </source>
</evidence>
<dbReference type="Proteomes" id="UP001221924">
    <property type="component" value="Unassembled WGS sequence"/>
</dbReference>
<sequence length="305" mass="33059">MKHLFYCLFLMLLCVGCSKEDDPLPEERTDSSSAMTRMGGNIDLTLSGSTVLISWTRPFGYNVGISVEVFIAANGIETVVGKYSSAEDSGRGSFSVSSGIPNLNYIPNTVSLKARVRDLPRYGPSRESVTVSVHNTNSPDPNNPGTTVCNHSLIYGNPTLGIVVDPFLERINFYRGVNHAGLLVFKFGVGYLERYDPITGQAIFRSEETIQSAGFGPAPSPDGTATNLLTFGLPAMSGFANISTATASLEVRMYDISCQKLGHSGNFPECTHYFKYEFSNVPLASINRSVTMNAVKETRPLSGSY</sequence>
<evidence type="ECO:0008006" key="4">
    <source>
        <dbReference type="Google" id="ProtNLM"/>
    </source>
</evidence>
<comment type="caution">
    <text evidence="2">The sequence shown here is derived from an EMBL/GenBank/DDBJ whole genome shotgun (WGS) entry which is preliminary data.</text>
</comment>
<reference evidence="2" key="1">
    <citation type="submission" date="2023-03" db="EMBL/GenBank/DDBJ databases">
        <title>DFI Biobank Strains.</title>
        <authorList>
            <person name="Mostad J."/>
            <person name="Paddock L."/>
            <person name="Medina S."/>
            <person name="Waligurski E."/>
            <person name="Barat B."/>
            <person name="Smith R."/>
            <person name="Burgo V."/>
            <person name="Metcalfe C."/>
            <person name="Woodson C."/>
            <person name="Sundararajan A."/>
            <person name="Ramaswamy R."/>
            <person name="Lin H."/>
            <person name="Pamer E.G."/>
        </authorList>
    </citation>
    <scope>NUCLEOTIDE SEQUENCE</scope>
    <source>
        <strain evidence="2">DFI.9.5</strain>
    </source>
</reference>
<dbReference type="RefSeq" id="WP_256141154.1">
    <property type="nucleotide sequence ID" value="NZ_JANFZY010000008.1"/>
</dbReference>
<protein>
    <recommendedName>
        <fullName evidence="4">DUF4959 domain-containing protein</fullName>
    </recommendedName>
</protein>
<gene>
    <name evidence="2" type="ORF">PZH42_01200</name>
</gene>
<dbReference type="AlphaFoldDB" id="A0AAW6LXX5"/>
<proteinExistence type="predicted"/>
<evidence type="ECO:0000313" key="3">
    <source>
        <dbReference type="Proteomes" id="UP001221924"/>
    </source>
</evidence>
<name>A0AAW6LXX5_9BACE</name>
<evidence type="ECO:0000313" key="2">
    <source>
        <dbReference type="EMBL" id="MDE8692713.1"/>
    </source>
</evidence>
<dbReference type="EMBL" id="JARFID010000001">
    <property type="protein sequence ID" value="MDE8692713.1"/>
    <property type="molecule type" value="Genomic_DNA"/>
</dbReference>
<feature type="compositionally biased region" description="Polar residues" evidence="1">
    <location>
        <begin position="127"/>
        <end position="144"/>
    </location>
</feature>
<feature type="region of interest" description="Disordered" evidence="1">
    <location>
        <begin position="125"/>
        <end position="144"/>
    </location>
</feature>
<organism evidence="2 3">
    <name type="scientific">Bacteroides cellulosilyticus</name>
    <dbReference type="NCBI Taxonomy" id="246787"/>
    <lineage>
        <taxon>Bacteria</taxon>
        <taxon>Pseudomonadati</taxon>
        <taxon>Bacteroidota</taxon>
        <taxon>Bacteroidia</taxon>
        <taxon>Bacteroidales</taxon>
        <taxon>Bacteroidaceae</taxon>
        <taxon>Bacteroides</taxon>
    </lineage>
</organism>